<protein>
    <submittedName>
        <fullName evidence="2">Uncharacterized protein</fullName>
    </submittedName>
</protein>
<sequence>MDAWGIRDAMIRSMLLSQIHTARQLQARQAGEDGDSSEGGAAARG</sequence>
<reference evidence="2 3" key="1">
    <citation type="submission" date="2020-04" db="EMBL/GenBank/DDBJ databases">
        <title>Characterization and engineering of Streptomyces griseofuscus DSM40191 as a potential heterologous host for expression of BGCs.</title>
        <authorList>
            <person name="Gren T."/>
            <person name="Whitford C.M."/>
            <person name="Mohite O.S."/>
            <person name="Joergensen T.S."/>
            <person name="Nielsen J.B."/>
            <person name="Lee S.Y."/>
            <person name="Weber T."/>
        </authorList>
    </citation>
    <scope>NUCLEOTIDE SEQUENCE [LARGE SCALE GENOMIC DNA]</scope>
    <source>
        <strain evidence="2 3">DSM 40191</strain>
    </source>
</reference>
<organism evidence="2 3">
    <name type="scientific">Streptomyces griseofuscus</name>
    <dbReference type="NCBI Taxonomy" id="146922"/>
    <lineage>
        <taxon>Bacteria</taxon>
        <taxon>Bacillati</taxon>
        <taxon>Actinomycetota</taxon>
        <taxon>Actinomycetes</taxon>
        <taxon>Kitasatosporales</taxon>
        <taxon>Streptomycetaceae</taxon>
        <taxon>Streptomyces</taxon>
    </lineage>
</organism>
<evidence type="ECO:0000313" key="3">
    <source>
        <dbReference type="Proteomes" id="UP000516422"/>
    </source>
</evidence>
<name>A0A7H1Q3F8_9ACTN</name>
<dbReference type="AlphaFoldDB" id="A0A7H1Q3F8"/>
<dbReference type="EMBL" id="CP051006">
    <property type="protein sequence ID" value="QNT94838.1"/>
    <property type="molecule type" value="Genomic_DNA"/>
</dbReference>
<evidence type="ECO:0000313" key="2">
    <source>
        <dbReference type="EMBL" id="QNT94838.1"/>
    </source>
</evidence>
<gene>
    <name evidence="2" type="ORF">HEP81_04565</name>
</gene>
<evidence type="ECO:0000256" key="1">
    <source>
        <dbReference type="SAM" id="MobiDB-lite"/>
    </source>
</evidence>
<dbReference type="Proteomes" id="UP000516422">
    <property type="component" value="Chromosome"/>
</dbReference>
<accession>A0A7H1Q3F8</accession>
<dbReference type="KEGG" id="sgf:HEP81_04565"/>
<proteinExistence type="predicted"/>
<feature type="region of interest" description="Disordered" evidence="1">
    <location>
        <begin position="26"/>
        <end position="45"/>
    </location>
</feature>